<dbReference type="HOGENOM" id="CLU_1503634_0_0_1"/>
<feature type="compositionally biased region" description="Polar residues" evidence="1">
    <location>
        <begin position="116"/>
        <end position="129"/>
    </location>
</feature>
<dbReference type="RefSeq" id="XP_009551501.1">
    <property type="nucleotide sequence ID" value="XM_009553206.1"/>
</dbReference>
<dbReference type="Proteomes" id="UP000030671">
    <property type="component" value="Unassembled WGS sequence"/>
</dbReference>
<evidence type="ECO:0000313" key="3">
    <source>
        <dbReference type="Proteomes" id="UP000030671"/>
    </source>
</evidence>
<dbReference type="AlphaFoldDB" id="W4JT30"/>
<name>W4JT30_HETIT</name>
<accession>W4JT30</accession>
<feature type="compositionally biased region" description="Low complexity" evidence="1">
    <location>
        <begin position="36"/>
        <end position="45"/>
    </location>
</feature>
<feature type="compositionally biased region" description="Pro residues" evidence="1">
    <location>
        <begin position="80"/>
        <end position="89"/>
    </location>
</feature>
<keyword evidence="3" id="KW-1185">Reference proteome</keyword>
<feature type="compositionally biased region" description="Basic and acidic residues" evidence="1">
    <location>
        <begin position="141"/>
        <end position="179"/>
    </location>
</feature>
<feature type="region of interest" description="Disordered" evidence="1">
    <location>
        <begin position="1"/>
        <end position="179"/>
    </location>
</feature>
<organism evidence="2 3">
    <name type="scientific">Heterobasidion irregulare (strain TC 32-1)</name>
    <dbReference type="NCBI Taxonomy" id="747525"/>
    <lineage>
        <taxon>Eukaryota</taxon>
        <taxon>Fungi</taxon>
        <taxon>Dikarya</taxon>
        <taxon>Basidiomycota</taxon>
        <taxon>Agaricomycotina</taxon>
        <taxon>Agaricomycetes</taxon>
        <taxon>Russulales</taxon>
        <taxon>Bondarzewiaceae</taxon>
        <taxon>Heterobasidion</taxon>
        <taxon>Heterobasidion annosum species complex</taxon>
    </lineage>
</organism>
<evidence type="ECO:0000313" key="2">
    <source>
        <dbReference type="EMBL" id="ETW76614.1"/>
    </source>
</evidence>
<protein>
    <submittedName>
        <fullName evidence="2">Uncharacterized protein</fullName>
    </submittedName>
</protein>
<proteinExistence type="predicted"/>
<gene>
    <name evidence="2" type="ORF">HETIRDRAFT_411938</name>
</gene>
<sequence length="179" mass="19026">MEKRSEGNEDPPESSDAPSSKGSIFKDRNPRRRGARTTTTESPVRTRTRYQTRIETAQPAAVQPSASVPSAPASFLTPASPSPPAPDFPGEPSTTSFTPPLFYPSSPSTDGHVDEATTSADDALGSSSKPIKARTPSGKAKAKETEKAKAKAKGKEKGKGKGTEKEKRMEKGKGKERAR</sequence>
<evidence type="ECO:0000256" key="1">
    <source>
        <dbReference type="SAM" id="MobiDB-lite"/>
    </source>
</evidence>
<feature type="compositionally biased region" description="Low complexity" evidence="1">
    <location>
        <begin position="57"/>
        <end position="79"/>
    </location>
</feature>
<dbReference type="KEGG" id="hir:HETIRDRAFT_411938"/>
<dbReference type="EMBL" id="KI925464">
    <property type="protein sequence ID" value="ETW76614.1"/>
    <property type="molecule type" value="Genomic_DNA"/>
</dbReference>
<reference evidence="2 3" key="1">
    <citation type="journal article" date="2012" name="New Phytol.">
        <title>Insight into trade-off between wood decay and parasitism from the genome of a fungal forest pathogen.</title>
        <authorList>
            <person name="Olson A."/>
            <person name="Aerts A."/>
            <person name="Asiegbu F."/>
            <person name="Belbahri L."/>
            <person name="Bouzid O."/>
            <person name="Broberg A."/>
            <person name="Canback B."/>
            <person name="Coutinho P.M."/>
            <person name="Cullen D."/>
            <person name="Dalman K."/>
            <person name="Deflorio G."/>
            <person name="van Diepen L.T."/>
            <person name="Dunand C."/>
            <person name="Duplessis S."/>
            <person name="Durling M."/>
            <person name="Gonthier P."/>
            <person name="Grimwood J."/>
            <person name="Fossdal C.G."/>
            <person name="Hansson D."/>
            <person name="Henrissat B."/>
            <person name="Hietala A."/>
            <person name="Himmelstrand K."/>
            <person name="Hoffmeister D."/>
            <person name="Hogberg N."/>
            <person name="James T.Y."/>
            <person name="Karlsson M."/>
            <person name="Kohler A."/>
            <person name="Kues U."/>
            <person name="Lee Y.H."/>
            <person name="Lin Y.C."/>
            <person name="Lind M."/>
            <person name="Lindquist E."/>
            <person name="Lombard V."/>
            <person name="Lucas S."/>
            <person name="Lunden K."/>
            <person name="Morin E."/>
            <person name="Murat C."/>
            <person name="Park J."/>
            <person name="Raffaello T."/>
            <person name="Rouze P."/>
            <person name="Salamov A."/>
            <person name="Schmutz J."/>
            <person name="Solheim H."/>
            <person name="Stahlberg J."/>
            <person name="Velez H."/>
            <person name="de Vries R.P."/>
            <person name="Wiebenga A."/>
            <person name="Woodward S."/>
            <person name="Yakovlev I."/>
            <person name="Garbelotto M."/>
            <person name="Martin F."/>
            <person name="Grigoriev I.V."/>
            <person name="Stenlid J."/>
        </authorList>
    </citation>
    <scope>NUCLEOTIDE SEQUENCE [LARGE SCALE GENOMIC DNA]</scope>
    <source>
        <strain evidence="2 3">TC 32-1</strain>
    </source>
</reference>
<dbReference type="GeneID" id="20672981"/>
<dbReference type="InParanoid" id="W4JT30"/>